<sequence>MIKIMTIFMYVATILAIGSTVIVAVNYLVEIKTKQIDFMTINKHIKTCRRASLVFTALVWLANSFEQRSICIKGYLELSATCLRLGFFWLVYAFVCIAICILMVSIKKEQVLINHISKFRNSGFIMGAVFLIISFLLNVK</sequence>
<reference evidence="2" key="1">
    <citation type="submission" date="2021-10" db="EMBL/GenBank/DDBJ databases">
        <title>Anaerobic single-cell dispensing facilitates the cultivation of human gut bacteria.</title>
        <authorList>
            <person name="Afrizal A."/>
        </authorList>
    </citation>
    <scope>NUCLEOTIDE SEQUENCE</scope>
    <source>
        <strain evidence="2">CLA-AA-H274</strain>
    </source>
</reference>
<keyword evidence="1" id="KW-0812">Transmembrane</keyword>
<organism evidence="2 3">
    <name type="scientific">Brotaphodocola catenula</name>
    <dbReference type="NCBI Taxonomy" id="2885361"/>
    <lineage>
        <taxon>Bacteria</taxon>
        <taxon>Bacillati</taxon>
        <taxon>Bacillota</taxon>
        <taxon>Clostridia</taxon>
        <taxon>Lachnospirales</taxon>
        <taxon>Lachnospiraceae</taxon>
        <taxon>Brotaphodocola</taxon>
    </lineage>
</organism>
<keyword evidence="3" id="KW-1185">Reference proteome</keyword>
<evidence type="ECO:0000313" key="2">
    <source>
        <dbReference type="EMBL" id="MCC2164128.1"/>
    </source>
</evidence>
<proteinExistence type="predicted"/>
<name>A0AAE3ALT6_9FIRM</name>
<gene>
    <name evidence="2" type="ORF">LKD32_04370</name>
</gene>
<dbReference type="RefSeq" id="WP_308450846.1">
    <property type="nucleotide sequence ID" value="NZ_JAJEPU010000008.1"/>
</dbReference>
<feature type="transmembrane region" description="Helical" evidence="1">
    <location>
        <begin position="118"/>
        <end position="137"/>
    </location>
</feature>
<keyword evidence="1" id="KW-1133">Transmembrane helix</keyword>
<feature type="transmembrane region" description="Helical" evidence="1">
    <location>
        <begin position="86"/>
        <end position="106"/>
    </location>
</feature>
<protein>
    <submittedName>
        <fullName evidence="2">Uncharacterized protein</fullName>
    </submittedName>
</protein>
<keyword evidence="1" id="KW-0472">Membrane</keyword>
<accession>A0AAE3ALT6</accession>
<feature type="transmembrane region" description="Helical" evidence="1">
    <location>
        <begin position="7"/>
        <end position="29"/>
    </location>
</feature>
<dbReference type="Proteomes" id="UP001198962">
    <property type="component" value="Unassembled WGS sequence"/>
</dbReference>
<evidence type="ECO:0000313" key="3">
    <source>
        <dbReference type="Proteomes" id="UP001198962"/>
    </source>
</evidence>
<dbReference type="EMBL" id="JAJEPU010000008">
    <property type="protein sequence ID" value="MCC2164128.1"/>
    <property type="molecule type" value="Genomic_DNA"/>
</dbReference>
<dbReference type="AlphaFoldDB" id="A0AAE3ALT6"/>
<comment type="caution">
    <text evidence="2">The sequence shown here is derived from an EMBL/GenBank/DDBJ whole genome shotgun (WGS) entry which is preliminary data.</text>
</comment>
<evidence type="ECO:0000256" key="1">
    <source>
        <dbReference type="SAM" id="Phobius"/>
    </source>
</evidence>